<keyword evidence="4" id="KW-1185">Reference proteome</keyword>
<evidence type="ECO:0000256" key="2">
    <source>
        <dbReference type="SAM" id="SignalP"/>
    </source>
</evidence>
<comment type="caution">
    <text evidence="3">The sequence shown here is derived from an EMBL/GenBank/DDBJ whole genome shotgun (WGS) entry which is preliminary data.</text>
</comment>
<feature type="chain" id="PRO_5017252752" description="Apple domain-containing protein" evidence="2">
    <location>
        <begin position="21"/>
        <end position="516"/>
    </location>
</feature>
<evidence type="ECO:0000313" key="4">
    <source>
        <dbReference type="Proteomes" id="UP000266234"/>
    </source>
</evidence>
<accession>A0A395RHU2</accession>
<sequence>MSRYLRSFLLITVLGAPVNAGPCRPHQISASSHTDDVTQTISSSTAVASLLEPSDTWLSYTSSEDTSTGREESFSLPTDSTSFSDIYSSSAVTIRDTTISSMSSGISLDITTTLSNTEFPVTTSTDTKTIAVDTETSATTSETGSTTDSSETITEATSTDTTAILKETDTFTITAESSQTTDTTIADTTTMTSAATTTTALAEPEPACKNNMVNPPLEYRICGRMGDSGGLYYEGEGPQGSTQSLLACAKACSEGSCRGFKFEVDKQCTFYVGTSLLPDDTTTTFKWYQPECFCDLDKVEMSEPEPTCKDNLVNPLPQYRVCGAMGDNTGLYDGGPGPAGSSKSLQACAKACSVDACSAFRFEADQECRFYVGGGLSIPDGTTTSYKWYDQDCFCDLDKFDPNEPSDETEEPTQDACTGTPLDPLPAATVCGKTGYIPENYLGASRTETPGTLAECYFACKAWSDCDVFEFIENSMCNLYPVQSSISPTAVVFTGSIVQWWQPSCFCHDTEIDPRT</sequence>
<reference evidence="3 4" key="1">
    <citation type="journal article" date="2018" name="PLoS Pathog.">
        <title>Evolution of structural diversity of trichothecenes, a family of toxins produced by plant pathogenic and entomopathogenic fungi.</title>
        <authorList>
            <person name="Proctor R.H."/>
            <person name="McCormick S.P."/>
            <person name="Kim H.S."/>
            <person name="Cardoza R.E."/>
            <person name="Stanley A.M."/>
            <person name="Lindo L."/>
            <person name="Kelly A."/>
            <person name="Brown D.W."/>
            <person name="Lee T."/>
            <person name="Vaughan M.M."/>
            <person name="Alexander N.J."/>
            <person name="Busman M."/>
            <person name="Gutierrez S."/>
        </authorList>
    </citation>
    <scope>NUCLEOTIDE SEQUENCE [LARGE SCALE GENOMIC DNA]</scope>
    <source>
        <strain evidence="3 4">NRRL 20695</strain>
    </source>
</reference>
<dbReference type="EMBL" id="PXOG01000370">
    <property type="protein sequence ID" value="RGP59655.1"/>
    <property type="molecule type" value="Genomic_DNA"/>
</dbReference>
<feature type="region of interest" description="Disordered" evidence="1">
    <location>
        <begin position="133"/>
        <end position="160"/>
    </location>
</feature>
<gene>
    <name evidence="3" type="ORF">FLONG3_11126</name>
</gene>
<proteinExistence type="predicted"/>
<keyword evidence="2" id="KW-0732">Signal</keyword>
<dbReference type="Proteomes" id="UP000266234">
    <property type="component" value="Unassembled WGS sequence"/>
</dbReference>
<evidence type="ECO:0000256" key="1">
    <source>
        <dbReference type="SAM" id="MobiDB-lite"/>
    </source>
</evidence>
<name>A0A395RHU2_9HYPO</name>
<evidence type="ECO:0000313" key="3">
    <source>
        <dbReference type="EMBL" id="RGP59655.1"/>
    </source>
</evidence>
<dbReference type="OrthoDB" id="5106808at2759"/>
<dbReference type="AlphaFoldDB" id="A0A395RHU2"/>
<organism evidence="3 4">
    <name type="scientific">Fusarium longipes</name>
    <dbReference type="NCBI Taxonomy" id="694270"/>
    <lineage>
        <taxon>Eukaryota</taxon>
        <taxon>Fungi</taxon>
        <taxon>Dikarya</taxon>
        <taxon>Ascomycota</taxon>
        <taxon>Pezizomycotina</taxon>
        <taxon>Sordariomycetes</taxon>
        <taxon>Hypocreomycetidae</taxon>
        <taxon>Hypocreales</taxon>
        <taxon>Nectriaceae</taxon>
        <taxon>Fusarium</taxon>
    </lineage>
</organism>
<protein>
    <recommendedName>
        <fullName evidence="5">Apple domain-containing protein</fullName>
    </recommendedName>
</protein>
<feature type="signal peptide" evidence="2">
    <location>
        <begin position="1"/>
        <end position="20"/>
    </location>
</feature>
<evidence type="ECO:0008006" key="5">
    <source>
        <dbReference type="Google" id="ProtNLM"/>
    </source>
</evidence>
<dbReference type="STRING" id="694270.A0A395RHU2"/>
<feature type="region of interest" description="Disordered" evidence="1">
    <location>
        <begin position="60"/>
        <end position="81"/>
    </location>
</feature>